<proteinExistence type="predicted"/>
<evidence type="ECO:0000313" key="3">
    <source>
        <dbReference type="Proteomes" id="UP000252530"/>
    </source>
</evidence>
<protein>
    <submittedName>
        <fullName evidence="2">Uncharacterized protein</fullName>
    </submittedName>
</protein>
<feature type="signal peptide" evidence="1">
    <location>
        <begin position="1"/>
        <end position="44"/>
    </location>
</feature>
<feature type="chain" id="PRO_5016620514" evidence="1">
    <location>
        <begin position="45"/>
        <end position="205"/>
    </location>
</feature>
<gene>
    <name evidence="2" type="ORF">CRD60_05965</name>
</gene>
<dbReference type="RefSeq" id="WP_113860385.1">
    <property type="nucleotide sequence ID" value="NZ_PDCG01000005.1"/>
</dbReference>
<keyword evidence="3" id="KW-1185">Reference proteome</keyword>
<accession>A0A366K718</accession>
<sequence length="205" mass="21843">MFDYKTKEMIKMHGQHISKKLTALLVSLMALLGFLAILPSTANAAETQLSDPTAAAGKQEVLGSDTLVKGLDHVVRGIQPQHQNMFPTFTIDAASSDVMTITGQGNVFEWKDSQGNLILHIDSPELPSGRPAMLKWDADQKQLVIAPKLGFMMRCGKGKLGEIAANIGWGIGVCLPAGLANVIVGAVCTIGQSVGSAYIPWNNVC</sequence>
<dbReference type="EMBL" id="PDCG01000005">
    <property type="protein sequence ID" value="RBP97540.1"/>
    <property type="molecule type" value="Genomic_DNA"/>
</dbReference>
<dbReference type="AlphaFoldDB" id="A0A366K718"/>
<evidence type="ECO:0000313" key="2">
    <source>
        <dbReference type="EMBL" id="RBP97540.1"/>
    </source>
</evidence>
<name>A0A366K718_9BIFI</name>
<evidence type="ECO:0000256" key="1">
    <source>
        <dbReference type="SAM" id="SignalP"/>
    </source>
</evidence>
<reference evidence="2 3" key="1">
    <citation type="submission" date="2017-10" db="EMBL/GenBank/DDBJ databases">
        <title>Bifidobacterium xylocopum sp. nov. and Bifidobacterium aemilianum sp. nov., from the carpenter bee (Xylocopa violacea) digestive tract.</title>
        <authorList>
            <person name="Alberoni D."/>
            <person name="Baffoni L."/>
            <person name="Di Gioia D."/>
            <person name="Gaggia F."/>
            <person name="Biavati B."/>
        </authorList>
    </citation>
    <scope>NUCLEOTIDE SEQUENCE [LARGE SCALE GENOMIC DNA]</scope>
    <source>
        <strain evidence="2 3">XV10</strain>
    </source>
</reference>
<comment type="caution">
    <text evidence="2">The sequence shown here is derived from an EMBL/GenBank/DDBJ whole genome shotgun (WGS) entry which is preliminary data.</text>
</comment>
<organism evidence="2 3">
    <name type="scientific">Bifidobacterium aemilianum</name>
    <dbReference type="NCBI Taxonomy" id="2493120"/>
    <lineage>
        <taxon>Bacteria</taxon>
        <taxon>Bacillati</taxon>
        <taxon>Actinomycetota</taxon>
        <taxon>Actinomycetes</taxon>
        <taxon>Bifidobacteriales</taxon>
        <taxon>Bifidobacteriaceae</taxon>
        <taxon>Bifidobacterium</taxon>
    </lineage>
</organism>
<dbReference type="Proteomes" id="UP000252530">
    <property type="component" value="Unassembled WGS sequence"/>
</dbReference>
<keyword evidence="1" id="KW-0732">Signal</keyword>
<dbReference type="OrthoDB" id="3232713at2"/>